<dbReference type="Gene3D" id="1.10.10.10">
    <property type="entry name" value="Winged helix-like DNA-binding domain superfamily/Winged helix DNA-binding domain"/>
    <property type="match status" value="1"/>
</dbReference>
<feature type="domain" description="Response regulatory" evidence="8">
    <location>
        <begin position="9"/>
        <end position="123"/>
    </location>
</feature>
<dbReference type="GO" id="GO:0005829">
    <property type="term" value="C:cytosol"/>
    <property type="evidence" value="ECO:0007669"/>
    <property type="project" value="TreeGrafter"/>
</dbReference>
<evidence type="ECO:0000313" key="11">
    <source>
        <dbReference type="Proteomes" id="UP000318017"/>
    </source>
</evidence>
<dbReference type="PROSITE" id="PS50110">
    <property type="entry name" value="RESPONSE_REGULATORY"/>
    <property type="match status" value="1"/>
</dbReference>
<protein>
    <submittedName>
        <fullName evidence="10">Transcriptional activator protein CopR</fullName>
    </submittedName>
</protein>
<dbReference type="GO" id="GO:0032993">
    <property type="term" value="C:protein-DNA complex"/>
    <property type="evidence" value="ECO:0007669"/>
    <property type="project" value="TreeGrafter"/>
</dbReference>
<dbReference type="InterPro" id="IPR039420">
    <property type="entry name" value="WalR-like"/>
</dbReference>
<dbReference type="Pfam" id="PF00072">
    <property type="entry name" value="Response_reg"/>
    <property type="match status" value="1"/>
</dbReference>
<evidence type="ECO:0000256" key="7">
    <source>
        <dbReference type="PROSITE-ProRule" id="PRU01091"/>
    </source>
</evidence>
<evidence type="ECO:0000256" key="3">
    <source>
        <dbReference type="ARBA" id="ARBA00023015"/>
    </source>
</evidence>
<sequence>MNRPLESVKVLVVEDEPILGRAISTGLADHGYDCILANSAKEAAALAQSDSFPIILIDLALDDDSGLGVLRCIRESNENASILLLTPLEFRAERVMGIESGADDFVIKPFTMRELLARVEVSLVRSKSRPSSYIEVGPLAIDLTARRAVRDGKQIALTPTEFRILELLMRNQSKVVTRRMLCEFLWNPEWEGVTNVIEVHINRLRAKIEDQTTANLIHTVRGSGYCLRWAAAEVEVA</sequence>
<evidence type="ECO:0000256" key="4">
    <source>
        <dbReference type="ARBA" id="ARBA00023125"/>
    </source>
</evidence>
<dbReference type="Proteomes" id="UP000318017">
    <property type="component" value="Chromosome"/>
</dbReference>
<dbReference type="PROSITE" id="PS51755">
    <property type="entry name" value="OMPR_PHOB"/>
    <property type="match status" value="1"/>
</dbReference>
<dbReference type="SUPFAM" id="SSF52172">
    <property type="entry name" value="CheY-like"/>
    <property type="match status" value="1"/>
</dbReference>
<keyword evidence="1 6" id="KW-0597">Phosphoprotein</keyword>
<feature type="domain" description="OmpR/PhoB-type" evidence="9">
    <location>
        <begin position="131"/>
        <end position="229"/>
    </location>
</feature>
<evidence type="ECO:0000256" key="2">
    <source>
        <dbReference type="ARBA" id="ARBA00023012"/>
    </source>
</evidence>
<dbReference type="AlphaFoldDB" id="A0A518GGY7"/>
<dbReference type="InterPro" id="IPR036388">
    <property type="entry name" value="WH-like_DNA-bd_sf"/>
</dbReference>
<evidence type="ECO:0000256" key="1">
    <source>
        <dbReference type="ARBA" id="ARBA00022553"/>
    </source>
</evidence>
<dbReference type="PANTHER" id="PTHR48111">
    <property type="entry name" value="REGULATOR OF RPOS"/>
    <property type="match status" value="1"/>
</dbReference>
<dbReference type="FunFam" id="1.10.10.10:FF:000005">
    <property type="entry name" value="Two-component system response regulator"/>
    <property type="match status" value="1"/>
</dbReference>
<evidence type="ECO:0000313" key="10">
    <source>
        <dbReference type="EMBL" id="QDV27861.1"/>
    </source>
</evidence>
<reference evidence="10 11" key="1">
    <citation type="submission" date="2019-02" db="EMBL/GenBank/DDBJ databases">
        <title>Deep-cultivation of Planctomycetes and their phenomic and genomic characterization uncovers novel biology.</title>
        <authorList>
            <person name="Wiegand S."/>
            <person name="Jogler M."/>
            <person name="Boedeker C."/>
            <person name="Pinto D."/>
            <person name="Vollmers J."/>
            <person name="Rivas-Marin E."/>
            <person name="Kohn T."/>
            <person name="Peeters S.H."/>
            <person name="Heuer A."/>
            <person name="Rast P."/>
            <person name="Oberbeckmann S."/>
            <person name="Bunk B."/>
            <person name="Jeske O."/>
            <person name="Meyerdierks A."/>
            <person name="Storesund J.E."/>
            <person name="Kallscheuer N."/>
            <person name="Luecker S."/>
            <person name="Lage O.M."/>
            <person name="Pohl T."/>
            <person name="Merkel B.J."/>
            <person name="Hornburger P."/>
            <person name="Mueller R.-W."/>
            <person name="Bruemmer F."/>
            <person name="Labrenz M."/>
            <person name="Spormann A.M."/>
            <person name="Op den Camp H."/>
            <person name="Overmann J."/>
            <person name="Amann R."/>
            <person name="Jetten M.S.M."/>
            <person name="Mascher T."/>
            <person name="Medema M.H."/>
            <person name="Devos D.P."/>
            <person name="Kaster A.-K."/>
            <person name="Ovreas L."/>
            <person name="Rohde M."/>
            <person name="Galperin M.Y."/>
            <person name="Jogler C."/>
        </authorList>
    </citation>
    <scope>NUCLEOTIDE SEQUENCE [LARGE SCALE GENOMIC DNA]</scope>
    <source>
        <strain evidence="10 11">Q31a</strain>
    </source>
</reference>
<keyword evidence="11" id="KW-1185">Reference proteome</keyword>
<dbReference type="GO" id="GO:0000976">
    <property type="term" value="F:transcription cis-regulatory region binding"/>
    <property type="evidence" value="ECO:0007669"/>
    <property type="project" value="TreeGrafter"/>
</dbReference>
<keyword evidence="3" id="KW-0805">Transcription regulation</keyword>
<dbReference type="OrthoDB" id="272875at2"/>
<gene>
    <name evidence="10" type="primary">copR</name>
    <name evidence="10" type="ORF">Q31a_62540</name>
</gene>
<name>A0A518GGY7_9BACT</name>
<keyword evidence="5" id="KW-0804">Transcription</keyword>
<keyword evidence="2" id="KW-0902">Two-component regulatory system</keyword>
<dbReference type="RefSeq" id="WP_145085912.1">
    <property type="nucleotide sequence ID" value="NZ_CP036298.1"/>
</dbReference>
<dbReference type="Gene3D" id="6.10.250.690">
    <property type="match status" value="1"/>
</dbReference>
<dbReference type="EMBL" id="CP036298">
    <property type="protein sequence ID" value="QDV27861.1"/>
    <property type="molecule type" value="Genomic_DNA"/>
</dbReference>
<evidence type="ECO:0000259" key="9">
    <source>
        <dbReference type="PROSITE" id="PS51755"/>
    </source>
</evidence>
<organism evidence="10 11">
    <name type="scientific">Aureliella helgolandensis</name>
    <dbReference type="NCBI Taxonomy" id="2527968"/>
    <lineage>
        <taxon>Bacteria</taxon>
        <taxon>Pseudomonadati</taxon>
        <taxon>Planctomycetota</taxon>
        <taxon>Planctomycetia</taxon>
        <taxon>Pirellulales</taxon>
        <taxon>Pirellulaceae</taxon>
        <taxon>Aureliella</taxon>
    </lineage>
</organism>
<dbReference type="GO" id="GO:0006355">
    <property type="term" value="P:regulation of DNA-templated transcription"/>
    <property type="evidence" value="ECO:0007669"/>
    <property type="project" value="InterPro"/>
</dbReference>
<dbReference type="Pfam" id="PF00486">
    <property type="entry name" value="Trans_reg_C"/>
    <property type="match status" value="1"/>
</dbReference>
<keyword evidence="4 7" id="KW-0238">DNA-binding</keyword>
<evidence type="ECO:0000259" key="8">
    <source>
        <dbReference type="PROSITE" id="PS50110"/>
    </source>
</evidence>
<proteinExistence type="predicted"/>
<dbReference type="SMART" id="SM00862">
    <property type="entry name" value="Trans_reg_C"/>
    <property type="match status" value="1"/>
</dbReference>
<accession>A0A518GGY7</accession>
<dbReference type="Gene3D" id="3.40.50.2300">
    <property type="match status" value="1"/>
</dbReference>
<dbReference type="SMART" id="SM00448">
    <property type="entry name" value="REC"/>
    <property type="match status" value="1"/>
</dbReference>
<dbReference type="GO" id="GO:0000156">
    <property type="term" value="F:phosphorelay response regulator activity"/>
    <property type="evidence" value="ECO:0007669"/>
    <property type="project" value="TreeGrafter"/>
</dbReference>
<dbReference type="InterPro" id="IPR001867">
    <property type="entry name" value="OmpR/PhoB-type_DNA-bd"/>
</dbReference>
<dbReference type="PANTHER" id="PTHR48111:SF22">
    <property type="entry name" value="REGULATOR OF RPOS"/>
    <property type="match status" value="1"/>
</dbReference>
<dbReference type="KEGG" id="ahel:Q31a_62540"/>
<evidence type="ECO:0000256" key="6">
    <source>
        <dbReference type="PROSITE-ProRule" id="PRU00169"/>
    </source>
</evidence>
<feature type="DNA-binding region" description="OmpR/PhoB-type" evidence="7">
    <location>
        <begin position="131"/>
        <end position="229"/>
    </location>
</feature>
<dbReference type="InterPro" id="IPR011006">
    <property type="entry name" value="CheY-like_superfamily"/>
</dbReference>
<evidence type="ECO:0000256" key="5">
    <source>
        <dbReference type="ARBA" id="ARBA00023163"/>
    </source>
</evidence>
<dbReference type="CDD" id="cd00383">
    <property type="entry name" value="trans_reg_C"/>
    <property type="match status" value="1"/>
</dbReference>
<dbReference type="InterPro" id="IPR001789">
    <property type="entry name" value="Sig_transdc_resp-reg_receiver"/>
</dbReference>
<feature type="modified residue" description="4-aspartylphosphate" evidence="6">
    <location>
        <position position="58"/>
    </location>
</feature>